<dbReference type="OrthoDB" id="5124at2759"/>
<dbReference type="PANTHER" id="PTHR42698">
    <property type="entry name" value="GTPASE ERA"/>
    <property type="match status" value="1"/>
</dbReference>
<name>A0A2V3IZQ1_9FLOR</name>
<dbReference type="Pfam" id="PF07650">
    <property type="entry name" value="KH_2"/>
    <property type="match status" value="1"/>
</dbReference>
<keyword evidence="1 2" id="KW-0694">RNA-binding</keyword>
<dbReference type="InterPro" id="IPR000795">
    <property type="entry name" value="T_Tr_GTP-bd_dom"/>
</dbReference>
<comment type="similarity">
    <text evidence="3">Belongs to the TRAFAC class TrmE-Era-EngA-EngB-Septin-like GTPase superfamily. Era GTPase family.</text>
</comment>
<dbReference type="SUPFAM" id="SSF52540">
    <property type="entry name" value="P-loop containing nucleoside triphosphate hydrolases"/>
    <property type="match status" value="1"/>
</dbReference>
<keyword evidence="3" id="KW-0547">Nucleotide-binding</keyword>
<keyword evidence="3" id="KW-0342">GTP-binding</keyword>
<dbReference type="InterPro" id="IPR009019">
    <property type="entry name" value="KH_sf_prok-type"/>
</dbReference>
<evidence type="ECO:0000313" key="6">
    <source>
        <dbReference type="Proteomes" id="UP000247409"/>
    </source>
</evidence>
<dbReference type="NCBIfam" id="TIGR00436">
    <property type="entry name" value="era"/>
    <property type="match status" value="1"/>
</dbReference>
<dbReference type="PROSITE" id="PS50823">
    <property type="entry name" value="KH_TYPE_2"/>
    <property type="match status" value="1"/>
</dbReference>
<comment type="caution">
    <text evidence="5">The sequence shown here is derived from an EMBL/GenBank/DDBJ whole genome shotgun (WGS) entry which is preliminary data.</text>
</comment>
<dbReference type="PANTHER" id="PTHR42698:SF2">
    <property type="entry name" value="GTPASE ERA-LIKE, CHLOROPLASTIC"/>
    <property type="match status" value="1"/>
</dbReference>
<evidence type="ECO:0000259" key="4">
    <source>
        <dbReference type="PROSITE" id="PS50823"/>
    </source>
</evidence>
<keyword evidence="6" id="KW-1185">Reference proteome</keyword>
<dbReference type="InterPro" id="IPR027417">
    <property type="entry name" value="P-loop_NTPase"/>
</dbReference>
<dbReference type="GO" id="GO:0000028">
    <property type="term" value="P:ribosomal small subunit assembly"/>
    <property type="evidence" value="ECO:0007669"/>
    <property type="project" value="TreeGrafter"/>
</dbReference>
<dbReference type="Proteomes" id="UP000247409">
    <property type="component" value="Unassembled WGS sequence"/>
</dbReference>
<dbReference type="InterPro" id="IPR004044">
    <property type="entry name" value="KH_dom_type_2"/>
</dbReference>
<dbReference type="AlphaFoldDB" id="A0A2V3IZQ1"/>
<feature type="domain" description="KH type-2" evidence="4">
    <location>
        <begin position="137"/>
        <end position="214"/>
    </location>
</feature>
<sequence>MVKSAWASYRDADAAVLILDALQVYKKSKVISEVAELLSRVRKNDFCVAANKIDAVPLKERKEVLALLREALDEEQLNDAPVFAISALHGHGIDSLLDWVMEKMPKGPWLYPDDDFTDMPARLLAAEVTREKVFFALRNELPYEIAVETTSYKEKDDGSIRITQDILVRRNSQKRIVTGREGAVVKSIGMKSRAELSKILGTTVHLMLTVKVRQQWKEDKWQYEQWGLDYNA</sequence>
<dbReference type="InterPro" id="IPR015946">
    <property type="entry name" value="KH_dom-like_a/b"/>
</dbReference>
<dbReference type="GO" id="GO:0019843">
    <property type="term" value="F:rRNA binding"/>
    <property type="evidence" value="ECO:0007669"/>
    <property type="project" value="TreeGrafter"/>
</dbReference>
<organism evidence="5 6">
    <name type="scientific">Gracilariopsis chorda</name>
    <dbReference type="NCBI Taxonomy" id="448386"/>
    <lineage>
        <taxon>Eukaryota</taxon>
        <taxon>Rhodophyta</taxon>
        <taxon>Florideophyceae</taxon>
        <taxon>Rhodymeniophycidae</taxon>
        <taxon>Gracilariales</taxon>
        <taxon>Gracilariaceae</taxon>
        <taxon>Gracilariopsis</taxon>
    </lineage>
</organism>
<accession>A0A2V3IZQ1</accession>
<dbReference type="EMBL" id="NBIV01000022">
    <property type="protein sequence ID" value="PXF47621.1"/>
    <property type="molecule type" value="Genomic_DNA"/>
</dbReference>
<dbReference type="GO" id="GO:0043024">
    <property type="term" value="F:ribosomal small subunit binding"/>
    <property type="evidence" value="ECO:0007669"/>
    <property type="project" value="TreeGrafter"/>
</dbReference>
<gene>
    <name evidence="5" type="ORF">BWQ96_02600</name>
</gene>
<evidence type="ECO:0000256" key="1">
    <source>
        <dbReference type="ARBA" id="ARBA00022884"/>
    </source>
</evidence>
<dbReference type="InterPro" id="IPR005662">
    <property type="entry name" value="GTPase_Era-like"/>
</dbReference>
<evidence type="ECO:0000256" key="3">
    <source>
        <dbReference type="RuleBase" id="RU003761"/>
    </source>
</evidence>
<proteinExistence type="inferred from homology"/>
<dbReference type="SUPFAM" id="SSF54814">
    <property type="entry name" value="Prokaryotic type KH domain (KH-domain type II)"/>
    <property type="match status" value="1"/>
</dbReference>
<dbReference type="GO" id="GO:0005525">
    <property type="term" value="F:GTP binding"/>
    <property type="evidence" value="ECO:0007669"/>
    <property type="project" value="UniProtKB-KW"/>
</dbReference>
<dbReference type="Gene3D" id="3.30.300.20">
    <property type="match status" value="1"/>
</dbReference>
<dbReference type="Pfam" id="PF00009">
    <property type="entry name" value="GTP_EFTU"/>
    <property type="match status" value="1"/>
</dbReference>
<protein>
    <submittedName>
        <fullName evidence="5">GTPase Era</fullName>
    </submittedName>
</protein>
<dbReference type="CDD" id="cd22534">
    <property type="entry name" value="KH-II_Era"/>
    <property type="match status" value="1"/>
</dbReference>
<dbReference type="STRING" id="448386.A0A2V3IZQ1"/>
<evidence type="ECO:0000313" key="5">
    <source>
        <dbReference type="EMBL" id="PXF47621.1"/>
    </source>
</evidence>
<evidence type="ECO:0000256" key="2">
    <source>
        <dbReference type="PROSITE-ProRule" id="PRU00118"/>
    </source>
</evidence>
<reference evidence="5 6" key="1">
    <citation type="journal article" date="2018" name="Mol. Biol. Evol.">
        <title>Analysis of the draft genome of the red seaweed Gracilariopsis chorda provides insights into genome size evolution in Rhodophyta.</title>
        <authorList>
            <person name="Lee J."/>
            <person name="Yang E.C."/>
            <person name="Graf L."/>
            <person name="Yang J.H."/>
            <person name="Qiu H."/>
            <person name="Zel Zion U."/>
            <person name="Chan C.X."/>
            <person name="Stephens T.G."/>
            <person name="Weber A.P.M."/>
            <person name="Boo G.H."/>
            <person name="Boo S.M."/>
            <person name="Kim K.M."/>
            <person name="Shin Y."/>
            <person name="Jung M."/>
            <person name="Lee S.J."/>
            <person name="Yim H.S."/>
            <person name="Lee J.H."/>
            <person name="Bhattacharya D."/>
            <person name="Yoon H.S."/>
        </authorList>
    </citation>
    <scope>NUCLEOTIDE SEQUENCE [LARGE SCALE GENOMIC DNA]</scope>
    <source>
        <strain evidence="5 6">SKKU-2015</strain>
        <tissue evidence="5">Whole body</tissue>
    </source>
</reference>
<dbReference type="GO" id="GO:0003924">
    <property type="term" value="F:GTPase activity"/>
    <property type="evidence" value="ECO:0007669"/>
    <property type="project" value="InterPro"/>
</dbReference>
<dbReference type="Gene3D" id="3.40.50.300">
    <property type="entry name" value="P-loop containing nucleotide triphosphate hydrolases"/>
    <property type="match status" value="1"/>
</dbReference>